<accession>I4VRI4</accession>
<dbReference type="EMBL" id="AJXT01000057">
    <property type="protein sequence ID" value="EIL89825.1"/>
    <property type="molecule type" value="Genomic_DNA"/>
</dbReference>
<proteinExistence type="predicted"/>
<organism evidence="1 2">
    <name type="scientific">Rhodanobacter spathiphylli B39</name>
    <dbReference type="NCBI Taxonomy" id="1163407"/>
    <lineage>
        <taxon>Bacteria</taxon>
        <taxon>Pseudomonadati</taxon>
        <taxon>Pseudomonadota</taxon>
        <taxon>Gammaproteobacteria</taxon>
        <taxon>Lysobacterales</taxon>
        <taxon>Rhodanobacteraceae</taxon>
        <taxon>Rhodanobacter</taxon>
    </lineage>
</organism>
<sequence length="394" mass="44366">MIGAHALPPEMELIRAKALRALRDVRSVHHNTRTSSDFWADAQRTDAGRRLPEYYLVYFLLVELLGFPHKGPEEKVAWTIPLDYRGKLYTIEHRKMGLGLFIPDPDAHVTEANEIVNRIGKATKEAQPFFNWLADQQVVQSAVNVANHSQPLHQRYKYLRESAQAHFDAAEQRQAESRVATEGMTDLSGWLKLHLLGTRFEPEGDWLALSAVEAFFSWTEHALIHLAILQGRVTTASQVATLAAGDWVGKFNAALDRTEKGAATLLDRILAVRQDLRNHVAHGAFGKQGEALSFHSSAGAVPVLLPHRTGPRHFRFGNGLDFDARQVFGVLDEFEAFMFAGARAPARVFLLEERYSTVLTMVATYAIAMQSTNEMRDFLRHWGDQVDRSANMDW</sequence>
<dbReference type="AlphaFoldDB" id="I4VRI4"/>
<dbReference type="Proteomes" id="UP000003226">
    <property type="component" value="Unassembled WGS sequence"/>
</dbReference>
<dbReference type="eggNOG" id="ENOG502Z9SE">
    <property type="taxonomic scope" value="Bacteria"/>
</dbReference>
<name>I4VRI4_9GAMM</name>
<dbReference type="OrthoDB" id="6057847at2"/>
<keyword evidence="2" id="KW-1185">Reference proteome</keyword>
<dbReference type="RefSeq" id="WP_007810281.1">
    <property type="nucleotide sequence ID" value="NZ_AJXT01000057.1"/>
</dbReference>
<gene>
    <name evidence="1" type="ORF">UU7_16352</name>
</gene>
<evidence type="ECO:0000313" key="2">
    <source>
        <dbReference type="Proteomes" id="UP000003226"/>
    </source>
</evidence>
<reference evidence="1 2" key="1">
    <citation type="journal article" date="2012" name="J. Bacteriol.">
        <title>Genome sequences for six rhodanobacter strains, isolated from soils and the terrestrial subsurface, with variable denitrification capabilities.</title>
        <authorList>
            <person name="Kostka J.E."/>
            <person name="Green S.J."/>
            <person name="Rishishwar L."/>
            <person name="Prakash O."/>
            <person name="Katz L.S."/>
            <person name="Marino-Ramirez L."/>
            <person name="Jordan I.K."/>
            <person name="Munk C."/>
            <person name="Ivanova N."/>
            <person name="Mikhailova N."/>
            <person name="Watson D.B."/>
            <person name="Brown S.D."/>
            <person name="Palumbo A.V."/>
            <person name="Brooks S.C."/>
        </authorList>
    </citation>
    <scope>NUCLEOTIDE SEQUENCE [LARGE SCALE GENOMIC DNA]</scope>
    <source>
        <strain evidence="1 2">B39</strain>
    </source>
</reference>
<evidence type="ECO:0000313" key="1">
    <source>
        <dbReference type="EMBL" id="EIL89825.1"/>
    </source>
</evidence>
<protein>
    <submittedName>
        <fullName evidence="1">Uncharacterized protein</fullName>
    </submittedName>
</protein>
<comment type="caution">
    <text evidence="1">The sequence shown here is derived from an EMBL/GenBank/DDBJ whole genome shotgun (WGS) entry which is preliminary data.</text>
</comment>